<organism evidence="6 7">
    <name type="scientific">Limisphaera ngatamarikiensis</name>
    <dbReference type="NCBI Taxonomy" id="1324935"/>
    <lineage>
        <taxon>Bacteria</taxon>
        <taxon>Pseudomonadati</taxon>
        <taxon>Verrucomicrobiota</taxon>
        <taxon>Verrucomicrobiia</taxon>
        <taxon>Limisphaerales</taxon>
        <taxon>Limisphaeraceae</taxon>
        <taxon>Limisphaera</taxon>
    </lineage>
</organism>
<dbReference type="Gene3D" id="3.40.50.1010">
    <property type="entry name" value="5'-nuclease"/>
    <property type="match status" value="1"/>
</dbReference>
<dbReference type="InterPro" id="IPR027417">
    <property type="entry name" value="P-loop_NTPase"/>
</dbReference>
<dbReference type="SUPFAM" id="SSF52540">
    <property type="entry name" value="P-loop containing nucleoside triphosphate hydrolases"/>
    <property type="match status" value="1"/>
</dbReference>
<protein>
    <submittedName>
        <fullName evidence="6">PhoH family protein</fullName>
    </submittedName>
</protein>
<dbReference type="AlphaFoldDB" id="A0A6M1RHN5"/>
<dbReference type="EMBL" id="JAAKYA010000048">
    <property type="protein sequence ID" value="NGO39146.1"/>
    <property type="molecule type" value="Genomic_DNA"/>
</dbReference>
<dbReference type="FunFam" id="3.40.50.300:FF:000013">
    <property type="entry name" value="PhoH family ATPase"/>
    <property type="match status" value="1"/>
</dbReference>
<gene>
    <name evidence="6" type="ORF">G4L39_07010</name>
</gene>
<keyword evidence="7" id="KW-1185">Reference proteome</keyword>
<evidence type="ECO:0000259" key="5">
    <source>
        <dbReference type="SMART" id="SM00670"/>
    </source>
</evidence>
<evidence type="ECO:0000256" key="2">
    <source>
        <dbReference type="ARBA" id="ARBA00022741"/>
    </source>
</evidence>
<dbReference type="CDD" id="cd09883">
    <property type="entry name" value="PIN_VapC_PhoHL-ATPase"/>
    <property type="match status" value="1"/>
</dbReference>
<dbReference type="PANTHER" id="PTHR30473">
    <property type="entry name" value="PROTEIN PHOH"/>
    <property type="match status" value="1"/>
</dbReference>
<keyword evidence="2" id="KW-0547">Nucleotide-binding</keyword>
<dbReference type="InterPro" id="IPR029060">
    <property type="entry name" value="PIN-like_dom_sf"/>
</dbReference>
<dbReference type="GO" id="GO:0005524">
    <property type="term" value="F:ATP binding"/>
    <property type="evidence" value="ECO:0007669"/>
    <property type="project" value="UniProtKB-KW"/>
</dbReference>
<name>A0A6M1RHN5_9BACT</name>
<sequence length="437" mass="49161">MKTYVLDTNVLLHDPHSLLQFQENQVVIPIEVIEEIDRFKREPSELGQNARTVSRLLDGLRAQGRLSEGVPLPNGGRLRVICPRRPLRNGRNGRATEMSVDDRILALCLQLKKENPRQPTILVSKDINLRVKADAYGLEAEDYESDRVYITDLYTGMIEFTVSPQEIARFRANGELEVPKGQPVYPNEYCTLIDETNPKRTALARVDVNGSRLIPILDTREGVWGIKPRNREQHFAFDALLDDRIKLVTLMGKAGTGKTLLAMAAGLKRTVLDREFRRVVVARPTVSMGRELGFLPGTLEEKLAPWMQPIHDALELLSDLNMGQDQRRSTDLLRSGSIVVEALSYIRGRSIANQFMIIDEAQNLTPLEVKTIVTRVGPGTKIVFTGDPYQIDNPYVDSSSNGFNYIVSRFREQPIAAHIELQKGERSELAELAANLL</sequence>
<dbReference type="RefSeq" id="WP_165106993.1">
    <property type="nucleotide sequence ID" value="NZ_JAAKYA010000048.1"/>
</dbReference>
<comment type="similarity">
    <text evidence="4">In the N-terminal section; belongs to the PINc/VapC protein family.</text>
</comment>
<dbReference type="InterPro" id="IPR002716">
    <property type="entry name" value="PIN_dom"/>
</dbReference>
<proteinExistence type="inferred from homology"/>
<evidence type="ECO:0000256" key="3">
    <source>
        <dbReference type="ARBA" id="ARBA00022840"/>
    </source>
</evidence>
<comment type="similarity">
    <text evidence="1">Belongs to the PhoH family.</text>
</comment>
<dbReference type="Proteomes" id="UP000477311">
    <property type="component" value="Unassembled WGS sequence"/>
</dbReference>
<feature type="domain" description="PIN" evidence="5">
    <location>
        <begin position="2"/>
        <end position="131"/>
    </location>
</feature>
<evidence type="ECO:0000256" key="4">
    <source>
        <dbReference type="ARBA" id="ARBA00046345"/>
    </source>
</evidence>
<evidence type="ECO:0000256" key="1">
    <source>
        <dbReference type="ARBA" id="ARBA00010393"/>
    </source>
</evidence>
<keyword evidence="3" id="KW-0067">ATP-binding</keyword>
<dbReference type="Gene3D" id="3.40.50.300">
    <property type="entry name" value="P-loop containing nucleotide triphosphate hydrolases"/>
    <property type="match status" value="1"/>
</dbReference>
<evidence type="ECO:0000313" key="7">
    <source>
        <dbReference type="Proteomes" id="UP000477311"/>
    </source>
</evidence>
<dbReference type="Pfam" id="PF13638">
    <property type="entry name" value="PIN_4"/>
    <property type="match status" value="1"/>
</dbReference>
<reference evidence="6 7" key="1">
    <citation type="submission" date="2020-02" db="EMBL/GenBank/DDBJ databases">
        <title>Draft genome sequence of Limisphaera ngatamarikiensis NGM72.4T, a thermophilic Verrucomicrobia grouped in subdivision 3.</title>
        <authorList>
            <person name="Carere C.R."/>
            <person name="Steen J."/>
            <person name="Hugenholtz P."/>
            <person name="Stott M.B."/>
        </authorList>
    </citation>
    <scope>NUCLEOTIDE SEQUENCE [LARGE SCALE GENOMIC DNA]</scope>
    <source>
        <strain evidence="6 7">NGM72.4</strain>
    </source>
</reference>
<comment type="caution">
    <text evidence="6">The sequence shown here is derived from an EMBL/GenBank/DDBJ whole genome shotgun (WGS) entry which is preliminary data.</text>
</comment>
<accession>A0A6M1RHN5</accession>
<dbReference type="SMART" id="SM00670">
    <property type="entry name" value="PINc"/>
    <property type="match status" value="1"/>
</dbReference>
<evidence type="ECO:0000313" key="6">
    <source>
        <dbReference type="EMBL" id="NGO39146.1"/>
    </source>
</evidence>
<dbReference type="InterPro" id="IPR051451">
    <property type="entry name" value="PhoH2-like"/>
</dbReference>
<dbReference type="GO" id="GO:0005829">
    <property type="term" value="C:cytosol"/>
    <property type="evidence" value="ECO:0007669"/>
    <property type="project" value="TreeGrafter"/>
</dbReference>
<dbReference type="PANTHER" id="PTHR30473:SF2">
    <property type="entry name" value="PIN DOMAIN-CONTAINING PROTEIN"/>
    <property type="match status" value="1"/>
</dbReference>
<dbReference type="InterPro" id="IPR003714">
    <property type="entry name" value="PhoH"/>
</dbReference>
<dbReference type="Pfam" id="PF02562">
    <property type="entry name" value="PhoH"/>
    <property type="match status" value="1"/>
</dbReference>
<dbReference type="SUPFAM" id="SSF88723">
    <property type="entry name" value="PIN domain-like"/>
    <property type="match status" value="1"/>
</dbReference>